<dbReference type="InterPro" id="IPR050834">
    <property type="entry name" value="Glycosyltransf_2"/>
</dbReference>
<keyword evidence="2" id="KW-0808">Transferase</keyword>
<dbReference type="Gene3D" id="3.90.550.10">
    <property type="entry name" value="Spore Coat Polysaccharide Biosynthesis Protein SpsA, Chain A"/>
    <property type="match status" value="1"/>
</dbReference>
<dbReference type="PANTHER" id="PTHR43685:SF2">
    <property type="entry name" value="GLYCOSYLTRANSFERASE 2-LIKE DOMAIN-CONTAINING PROTEIN"/>
    <property type="match status" value="1"/>
</dbReference>
<dbReference type="Pfam" id="PF00535">
    <property type="entry name" value="Glycos_transf_2"/>
    <property type="match status" value="1"/>
</dbReference>
<gene>
    <name evidence="2" type="ORF">UY48_C0001G0034</name>
</gene>
<name>A0A0G1W3X7_9BACT</name>
<dbReference type="PANTHER" id="PTHR43685">
    <property type="entry name" value="GLYCOSYLTRANSFERASE"/>
    <property type="match status" value="1"/>
</dbReference>
<organism evidence="2 3">
    <name type="scientific">Candidatus Gottesmanbacteria bacterium GW2011_GWB1_49_7</name>
    <dbReference type="NCBI Taxonomy" id="1618448"/>
    <lineage>
        <taxon>Bacteria</taxon>
        <taxon>Candidatus Gottesmaniibacteriota</taxon>
    </lineage>
</organism>
<dbReference type="Proteomes" id="UP000034588">
    <property type="component" value="Unassembled WGS sequence"/>
</dbReference>
<reference evidence="2 3" key="1">
    <citation type="journal article" date="2015" name="Nature">
        <title>rRNA introns, odd ribosomes, and small enigmatic genomes across a large radiation of phyla.</title>
        <authorList>
            <person name="Brown C.T."/>
            <person name="Hug L.A."/>
            <person name="Thomas B.C."/>
            <person name="Sharon I."/>
            <person name="Castelle C.J."/>
            <person name="Singh A."/>
            <person name="Wilkins M.J."/>
            <person name="Williams K.H."/>
            <person name="Banfield J.F."/>
        </authorList>
    </citation>
    <scope>NUCLEOTIDE SEQUENCE [LARGE SCALE GENOMIC DNA]</scope>
</reference>
<dbReference type="EMBL" id="LCQD01000001">
    <property type="protein sequence ID" value="KKW13413.1"/>
    <property type="molecule type" value="Genomic_DNA"/>
</dbReference>
<feature type="domain" description="Glycosyltransferase 2-like" evidence="1">
    <location>
        <begin position="8"/>
        <end position="126"/>
    </location>
</feature>
<evidence type="ECO:0000313" key="3">
    <source>
        <dbReference type="Proteomes" id="UP000034588"/>
    </source>
</evidence>
<proteinExistence type="predicted"/>
<dbReference type="AlphaFoldDB" id="A0A0G1W3X7"/>
<protein>
    <submittedName>
        <fullName evidence="2">Glycosyl transferase, family 2</fullName>
    </submittedName>
</protein>
<evidence type="ECO:0000313" key="2">
    <source>
        <dbReference type="EMBL" id="KKW13413.1"/>
    </source>
</evidence>
<dbReference type="InterPro" id="IPR029044">
    <property type="entry name" value="Nucleotide-diphossugar_trans"/>
</dbReference>
<dbReference type="GO" id="GO:0016740">
    <property type="term" value="F:transferase activity"/>
    <property type="evidence" value="ECO:0007669"/>
    <property type="project" value="UniProtKB-KW"/>
</dbReference>
<accession>A0A0G1W3X7</accession>
<sequence length="230" mass="26382">MVSEKLVSVIVPTFARPALLHRALVSILEQTYPHYEAVVVNDGGVDIRGVVEQFGFARLVEHEENQGLPAARNTGIRNAYGEYITYLDDDDKFYSNHLEQLVSGLAGGYRFAYTDAHVQYRGGNPKLYMSQDFDREGLRRVNQFPVCCVMHEHNLIDEAGWFDESLPSHEDWDLWIRMSEIADFLHIREITCLVDKTQIGMMDDGTNMRRGYFMVFNKYAENPVVLPPIT</sequence>
<evidence type="ECO:0000259" key="1">
    <source>
        <dbReference type="Pfam" id="PF00535"/>
    </source>
</evidence>
<dbReference type="InterPro" id="IPR001173">
    <property type="entry name" value="Glyco_trans_2-like"/>
</dbReference>
<comment type="caution">
    <text evidence="2">The sequence shown here is derived from an EMBL/GenBank/DDBJ whole genome shotgun (WGS) entry which is preliminary data.</text>
</comment>
<dbReference type="CDD" id="cd00761">
    <property type="entry name" value="Glyco_tranf_GTA_type"/>
    <property type="match status" value="1"/>
</dbReference>
<dbReference type="SUPFAM" id="SSF53448">
    <property type="entry name" value="Nucleotide-diphospho-sugar transferases"/>
    <property type="match status" value="1"/>
</dbReference>